<evidence type="ECO:0000313" key="9">
    <source>
        <dbReference type="RefSeq" id="XP_016972009.1"/>
    </source>
</evidence>
<comment type="function">
    <text evidence="8">Gustatory receptor which mediates acceptance or avoidance behavior, depending on its substrates.</text>
</comment>
<comment type="similarity">
    <text evidence="8">Belongs to the insect chemoreceptor superfamily. Gustatory receptor (GR) family.</text>
</comment>
<keyword evidence="2 8" id="KW-1003">Cell membrane</keyword>
<sequence length="390" mass="45253">MVDLVKWCLVISYYYGRFTGVLNFEIDFKTGRARVTKKATICSAFAHLIMLILMGVQMANVRIMARLWNKANSLHSNMFWVMSCVRMTGVFLSLVNRWSQRRTFISLYNSIYSLYQHDPKIIQYCRRSIVSKCFCATIYETLQIIIVLVLTSKQLTISLAFSIWFIMSLTSIINVIITQYFTAIALIRGRYRLLNKELRSILGETQSLMPNKSGVFVTKCCYLADELENISRAQSSLQALTERLSKAYRLQVICMSITYYLNLVGNVYLLFSINKYTSITENWPNIVKVIGLVFLVFYYLDCWLNSLNVFYLIDAHGNMAKLLSYRTHFQPGLDERLETVFENFNLNLARNPFKLSFYGLFEINRSSSFAVGNSILTHSIVLIQYDLQHF</sequence>
<feature type="transmembrane region" description="Helical" evidence="8">
    <location>
        <begin position="78"/>
        <end position="95"/>
    </location>
</feature>
<keyword evidence="6 8" id="KW-0675">Receptor</keyword>
<comment type="caution">
    <text evidence="8">Lacks conserved residue(s) required for the propagation of feature annotation.</text>
</comment>
<evidence type="ECO:0000256" key="6">
    <source>
        <dbReference type="ARBA" id="ARBA00023170"/>
    </source>
</evidence>
<reference evidence="9" key="1">
    <citation type="submission" date="2025-08" db="UniProtKB">
        <authorList>
            <consortium name="RefSeq"/>
        </authorList>
    </citation>
    <scope>IDENTIFICATION</scope>
</reference>
<dbReference type="InterPro" id="IPR013604">
    <property type="entry name" value="7TM_chemorcpt"/>
</dbReference>
<feature type="transmembrane region" description="Helical" evidence="8">
    <location>
        <begin position="129"/>
        <end position="151"/>
    </location>
</feature>
<name>A0A6P4E691_DRORH</name>
<feature type="transmembrane region" description="Helical" evidence="8">
    <location>
        <begin position="252"/>
        <end position="271"/>
    </location>
</feature>
<dbReference type="GO" id="GO:0007165">
    <property type="term" value="P:signal transduction"/>
    <property type="evidence" value="ECO:0007669"/>
    <property type="project" value="UniProtKB-KW"/>
</dbReference>
<feature type="transmembrane region" description="Helical" evidence="8">
    <location>
        <begin position="163"/>
        <end position="187"/>
    </location>
</feature>
<feature type="transmembrane region" description="Helical" evidence="8">
    <location>
        <begin position="283"/>
        <end position="300"/>
    </location>
</feature>
<dbReference type="PANTHER" id="PTHR21143">
    <property type="entry name" value="INVERTEBRATE GUSTATORY RECEPTOR"/>
    <property type="match status" value="1"/>
</dbReference>
<organism evidence="9">
    <name type="scientific">Drosophila rhopaloa</name>
    <name type="common">Fruit fly</name>
    <dbReference type="NCBI Taxonomy" id="1041015"/>
    <lineage>
        <taxon>Eukaryota</taxon>
        <taxon>Metazoa</taxon>
        <taxon>Ecdysozoa</taxon>
        <taxon>Arthropoda</taxon>
        <taxon>Hexapoda</taxon>
        <taxon>Insecta</taxon>
        <taxon>Pterygota</taxon>
        <taxon>Neoptera</taxon>
        <taxon>Endopterygota</taxon>
        <taxon>Diptera</taxon>
        <taxon>Brachycera</taxon>
        <taxon>Muscomorpha</taxon>
        <taxon>Ephydroidea</taxon>
        <taxon>Drosophilidae</taxon>
        <taxon>Drosophila</taxon>
        <taxon>Sophophora</taxon>
    </lineage>
</organism>
<evidence type="ECO:0000256" key="3">
    <source>
        <dbReference type="ARBA" id="ARBA00022692"/>
    </source>
</evidence>
<evidence type="ECO:0000256" key="7">
    <source>
        <dbReference type="ARBA" id="ARBA00023224"/>
    </source>
</evidence>
<comment type="subcellular location">
    <subcellularLocation>
        <location evidence="1 8">Cell membrane</location>
        <topology evidence="1 8">Multi-pass membrane protein</topology>
    </subcellularLocation>
</comment>
<dbReference type="RefSeq" id="XP_016972009.2">
    <property type="nucleotide sequence ID" value="XM_017116520.2"/>
</dbReference>
<dbReference type="GO" id="GO:0030424">
    <property type="term" value="C:axon"/>
    <property type="evidence" value="ECO:0007669"/>
    <property type="project" value="TreeGrafter"/>
</dbReference>
<dbReference type="GO" id="GO:0033041">
    <property type="term" value="F:sweet taste receptor activity"/>
    <property type="evidence" value="ECO:0007669"/>
    <property type="project" value="TreeGrafter"/>
</dbReference>
<evidence type="ECO:0000256" key="8">
    <source>
        <dbReference type="RuleBase" id="RU363108"/>
    </source>
</evidence>
<dbReference type="RefSeq" id="XP_016972009.1">
    <property type="nucleotide sequence ID" value="XM_017116520.1"/>
</dbReference>
<keyword evidence="7 8" id="KW-0807">Transducer</keyword>
<dbReference type="GeneID" id="108039492"/>
<proteinExistence type="inferred from homology"/>
<evidence type="ECO:0000256" key="2">
    <source>
        <dbReference type="ARBA" id="ARBA00022475"/>
    </source>
</evidence>
<dbReference type="AlphaFoldDB" id="A0A6P4E691"/>
<dbReference type="PANTHER" id="PTHR21143:SF131">
    <property type="entry name" value="GUSTATORY AND ODORANT RECEPTOR 63A-RELATED"/>
    <property type="match status" value="1"/>
</dbReference>
<dbReference type="GO" id="GO:0043025">
    <property type="term" value="C:neuronal cell body"/>
    <property type="evidence" value="ECO:0007669"/>
    <property type="project" value="TreeGrafter"/>
</dbReference>
<feature type="transmembrane region" description="Helical" evidence="8">
    <location>
        <begin position="39"/>
        <end position="58"/>
    </location>
</feature>
<evidence type="ECO:0000256" key="5">
    <source>
        <dbReference type="ARBA" id="ARBA00023136"/>
    </source>
</evidence>
<evidence type="ECO:0000256" key="1">
    <source>
        <dbReference type="ARBA" id="ARBA00004651"/>
    </source>
</evidence>
<dbReference type="GO" id="GO:0005886">
    <property type="term" value="C:plasma membrane"/>
    <property type="evidence" value="ECO:0007669"/>
    <property type="project" value="UniProtKB-SubCell"/>
</dbReference>
<gene>
    <name evidence="9" type="primary">LOC108039492</name>
</gene>
<dbReference type="OrthoDB" id="7856336at2759"/>
<dbReference type="Pfam" id="PF08395">
    <property type="entry name" value="7tm_7"/>
    <property type="match status" value="1"/>
</dbReference>
<protein>
    <recommendedName>
        <fullName evidence="8">Gustatory receptor</fullName>
    </recommendedName>
</protein>
<keyword evidence="5 8" id="KW-0472">Membrane</keyword>
<accession>A0A6P4E691</accession>
<evidence type="ECO:0000256" key="4">
    <source>
        <dbReference type="ARBA" id="ARBA00022989"/>
    </source>
</evidence>
<keyword evidence="3 8" id="KW-0812">Transmembrane</keyword>
<dbReference type="GO" id="GO:0030425">
    <property type="term" value="C:dendrite"/>
    <property type="evidence" value="ECO:0007669"/>
    <property type="project" value="TreeGrafter"/>
</dbReference>
<keyword evidence="4 8" id="KW-1133">Transmembrane helix</keyword>